<dbReference type="Gene3D" id="2.30.30.40">
    <property type="entry name" value="SH3 Domains"/>
    <property type="match status" value="1"/>
</dbReference>
<proteinExistence type="predicted"/>
<dbReference type="GO" id="GO:0150105">
    <property type="term" value="P:protein localization to cell-cell junction"/>
    <property type="evidence" value="ECO:0007669"/>
    <property type="project" value="TreeGrafter"/>
</dbReference>
<feature type="domain" description="SH3" evidence="4">
    <location>
        <begin position="40"/>
        <end position="108"/>
    </location>
</feature>
<dbReference type="PROSITE" id="PS50052">
    <property type="entry name" value="GUANYLATE_KINASE_2"/>
    <property type="match status" value="1"/>
</dbReference>
<feature type="compositionally biased region" description="Low complexity" evidence="3">
    <location>
        <begin position="775"/>
        <end position="789"/>
    </location>
</feature>
<dbReference type="Proteomes" id="UP000014500">
    <property type="component" value="Unassembled WGS sequence"/>
</dbReference>
<dbReference type="CDD" id="cd11859">
    <property type="entry name" value="SH3_ZO"/>
    <property type="match status" value="1"/>
</dbReference>
<protein>
    <recommendedName>
        <fullName evidence="9">ZU5 domain-containing protein</fullName>
    </recommendedName>
</protein>
<keyword evidence="1 2" id="KW-0728">SH3 domain</keyword>
<evidence type="ECO:0008006" key="9">
    <source>
        <dbReference type="Google" id="ProtNLM"/>
    </source>
</evidence>
<dbReference type="GO" id="GO:0005923">
    <property type="term" value="C:bicellular tight junction"/>
    <property type="evidence" value="ECO:0007669"/>
    <property type="project" value="TreeGrafter"/>
</dbReference>
<feature type="compositionally biased region" description="Polar residues" evidence="3">
    <location>
        <begin position="898"/>
        <end position="916"/>
    </location>
</feature>
<evidence type="ECO:0000259" key="5">
    <source>
        <dbReference type="PROSITE" id="PS50052"/>
    </source>
</evidence>
<feature type="domain" description="ZU5" evidence="6">
    <location>
        <begin position="807"/>
        <end position="941"/>
    </location>
</feature>
<dbReference type="SUPFAM" id="SSF50044">
    <property type="entry name" value="SH3-domain"/>
    <property type="match status" value="1"/>
</dbReference>
<feature type="region of interest" description="Disordered" evidence="3">
    <location>
        <begin position="423"/>
        <end position="473"/>
    </location>
</feature>
<dbReference type="HOGENOM" id="CLU_001538_1_0_1"/>
<dbReference type="GO" id="GO:0045216">
    <property type="term" value="P:cell-cell junction organization"/>
    <property type="evidence" value="ECO:0007669"/>
    <property type="project" value="TreeGrafter"/>
</dbReference>
<feature type="compositionally biased region" description="Low complexity" evidence="3">
    <location>
        <begin position="970"/>
        <end position="984"/>
    </location>
</feature>
<dbReference type="InterPro" id="IPR001452">
    <property type="entry name" value="SH3_domain"/>
</dbReference>
<dbReference type="Pfam" id="PF00791">
    <property type="entry name" value="ZU5"/>
    <property type="match status" value="2"/>
</dbReference>
<dbReference type="InterPro" id="IPR008145">
    <property type="entry name" value="GK/Ca_channel_bsu"/>
</dbReference>
<dbReference type="InterPro" id="IPR036028">
    <property type="entry name" value="SH3-like_dom_sf"/>
</dbReference>
<reference evidence="8" key="1">
    <citation type="submission" date="2011-05" db="EMBL/GenBank/DDBJ databases">
        <authorList>
            <person name="Richards S.R."/>
            <person name="Qu J."/>
            <person name="Jiang H."/>
            <person name="Jhangiani S.N."/>
            <person name="Agravi P."/>
            <person name="Goodspeed R."/>
            <person name="Gross S."/>
            <person name="Mandapat C."/>
            <person name="Jackson L."/>
            <person name="Mathew T."/>
            <person name="Pu L."/>
            <person name="Thornton R."/>
            <person name="Saada N."/>
            <person name="Wilczek-Boney K.B."/>
            <person name="Lee S."/>
            <person name="Kovar C."/>
            <person name="Wu Y."/>
            <person name="Scherer S.E."/>
            <person name="Worley K.C."/>
            <person name="Muzny D.M."/>
            <person name="Gibbs R."/>
        </authorList>
    </citation>
    <scope>NUCLEOTIDE SEQUENCE</scope>
    <source>
        <strain evidence="8">Brora</strain>
    </source>
</reference>
<feature type="compositionally biased region" description="Polar residues" evidence="3">
    <location>
        <begin position="432"/>
        <end position="441"/>
    </location>
</feature>
<dbReference type="InterPro" id="IPR027417">
    <property type="entry name" value="P-loop_NTPase"/>
</dbReference>
<dbReference type="GO" id="GO:0050839">
    <property type="term" value="F:cell adhesion molecule binding"/>
    <property type="evidence" value="ECO:0007669"/>
    <property type="project" value="TreeGrafter"/>
</dbReference>
<dbReference type="PROSITE" id="PS50002">
    <property type="entry name" value="SH3"/>
    <property type="match status" value="1"/>
</dbReference>
<dbReference type="PANTHER" id="PTHR13865">
    <property type="entry name" value="TIGHT JUNCTION PROTEIN"/>
    <property type="match status" value="1"/>
</dbReference>
<feature type="region of interest" description="Disordered" evidence="3">
    <location>
        <begin position="775"/>
        <end position="801"/>
    </location>
</feature>
<evidence type="ECO:0000313" key="8">
    <source>
        <dbReference type="Proteomes" id="UP000014500"/>
    </source>
</evidence>
<keyword evidence="8" id="KW-1185">Reference proteome</keyword>
<feature type="domain" description="Guanylate kinase-like" evidence="5">
    <location>
        <begin position="206"/>
        <end position="306"/>
    </location>
</feature>
<evidence type="ECO:0000256" key="3">
    <source>
        <dbReference type="SAM" id="MobiDB-lite"/>
    </source>
</evidence>
<accession>T1J864</accession>
<dbReference type="InterPro" id="IPR008144">
    <property type="entry name" value="Guanylate_kin-like_dom"/>
</dbReference>
<sequence length="1140" mass="127903">MKDVTREEAVLYLLNLQDRIDLIVQYRREEYDSIVASQAGDSFYVRTHFNYDNVNKSELSFRIGDVFHVVDTLYNGVVGSWQVYRIGRNNQQTQKGIIPNKNRAEELAVERANSAKKESFSESRGSFFKRRSARRTKILMDSASKFPSYERITLRHPGFTRPVILLGPLSDAARDKLLKDSPAKYVSPQLDNHLDDSPKSKSAVIVRLSAIKEISERGKHAVVDITPNAVDRLNYAQFYPIVIFMRADNKHVIKDLRSRLSKSGKSSKKLFDHMVKLEKTWSHIFTATVTLTSADTWYKKIKEVIEMQQQQPIWISETKPEEPITDDFLFPMTSRLSYASSPESDLDLATDINHRTTNELTTPSYGDRRLVKASSDPSIATQEDIGLPSYHGPPPYNATGTEEQFYSKYYSSNENRNSISQHAAEPRHKFNAYNSRPVSDTYSERTNGDPMDPYSTKSRSPPKVPPKIDRGSKPFHLRSAHERLFGLNDNVEPNVGAGNYINATQKSPEKPYSYQNSCETLSYGSDSYGKLPVGLPDDAKARELQLRMLHDPYRYTRSTSQPIRNKMLELNAQPKYSRNDYKPVPPPKPKNYRSPNSGLPAENYWNREDEMARNKLMYDIAKPDGGRSNNYNENDYAMRPATNYYAGKSYGLNDHNTISERLVNGGMKTRCDSDSAGFDSGQGSSLDRNYDTTHKTASPSRRGGGGGYYYNVPPPREVAHHHRDASGLDLSNRENRGSAFELYKKPNSLHGFSPLTVNVDTLKSVGIVDVDVDVESTSGSSSSSTSTSEDSQDGNANVREDKHVILGSSRGKFGIEGGKIECSKTGVCLVIPQGALTNTDQEIFFKVCRDNSILLPVDKDKDEKLLSPFVICGPQGLTFSKPVELRIPYSTENQNWKIASETPTGGSSKWQNLSPNKESKDGDYWVLKIYNYLNVPMKILANVNTVEVIYYIYSIPRICFNPRSTEKAVESSSSCSSSSTSTSEDSQDGNVQEDNVILGSGRGKFGIEGGKIVCSKTGVCLVIPPGALPPNSEQEIFLKVCQDNKLLPPLDKDKGDSNFNREKLLSPLVMCGPHGVNFSKPVELRLPHCATKNQEDWSFALKISETPTGNQSKWQNLSLDKESQQWRVDGDYVILLVDHF</sequence>
<feature type="region of interest" description="Disordered" evidence="3">
    <location>
        <begin position="674"/>
        <end position="706"/>
    </location>
</feature>
<dbReference type="GO" id="GO:0098609">
    <property type="term" value="P:cell-cell adhesion"/>
    <property type="evidence" value="ECO:0007669"/>
    <property type="project" value="TreeGrafter"/>
</dbReference>
<organism evidence="7 8">
    <name type="scientific">Strigamia maritima</name>
    <name type="common">European centipede</name>
    <name type="synonym">Geophilus maritimus</name>
    <dbReference type="NCBI Taxonomy" id="126957"/>
    <lineage>
        <taxon>Eukaryota</taxon>
        <taxon>Metazoa</taxon>
        <taxon>Ecdysozoa</taxon>
        <taxon>Arthropoda</taxon>
        <taxon>Myriapoda</taxon>
        <taxon>Chilopoda</taxon>
        <taxon>Pleurostigmophora</taxon>
        <taxon>Geophilomorpha</taxon>
        <taxon>Linotaeniidae</taxon>
        <taxon>Strigamia</taxon>
    </lineage>
</organism>
<dbReference type="EnsemblMetazoa" id="SMAR009888-RA">
    <property type="protein sequence ID" value="SMAR009888-PA"/>
    <property type="gene ID" value="SMAR009888"/>
</dbReference>
<evidence type="ECO:0000313" key="7">
    <source>
        <dbReference type="EnsemblMetazoa" id="SMAR009888-PA"/>
    </source>
</evidence>
<dbReference type="eggNOG" id="KOG3580">
    <property type="taxonomic scope" value="Eukaryota"/>
</dbReference>
<dbReference type="STRING" id="126957.T1J864"/>
<dbReference type="GO" id="GO:0005886">
    <property type="term" value="C:plasma membrane"/>
    <property type="evidence" value="ECO:0007669"/>
    <property type="project" value="TreeGrafter"/>
</dbReference>
<evidence type="ECO:0000259" key="4">
    <source>
        <dbReference type="PROSITE" id="PS50002"/>
    </source>
</evidence>
<dbReference type="SMART" id="SM00072">
    <property type="entry name" value="GuKc"/>
    <property type="match status" value="1"/>
</dbReference>
<dbReference type="SMART" id="SM00326">
    <property type="entry name" value="SH3"/>
    <property type="match status" value="1"/>
</dbReference>
<name>T1J864_STRMM</name>
<feature type="region of interest" description="Disordered" evidence="3">
    <location>
        <begin position="374"/>
        <end position="401"/>
    </location>
</feature>
<dbReference type="EMBL" id="JH431948">
    <property type="status" value="NOT_ANNOTATED_CDS"/>
    <property type="molecule type" value="Genomic_DNA"/>
</dbReference>
<dbReference type="InterPro" id="IPR000906">
    <property type="entry name" value="ZU5_dom"/>
</dbReference>
<evidence type="ECO:0000259" key="6">
    <source>
        <dbReference type="PROSITE" id="PS51145"/>
    </source>
</evidence>
<feature type="region of interest" description="Disordered" evidence="3">
    <location>
        <begin position="573"/>
        <end position="598"/>
    </location>
</feature>
<dbReference type="Pfam" id="PF00625">
    <property type="entry name" value="Guanylate_kin"/>
    <property type="match status" value="1"/>
</dbReference>
<dbReference type="Gene3D" id="2.60.220.30">
    <property type="match status" value="2"/>
</dbReference>
<dbReference type="AlphaFoldDB" id="T1J864"/>
<dbReference type="SUPFAM" id="SSF52540">
    <property type="entry name" value="P-loop containing nucleoside triphosphate hydrolases"/>
    <property type="match status" value="1"/>
</dbReference>
<feature type="domain" description="ZU5" evidence="6">
    <location>
        <begin position="999"/>
        <end position="1140"/>
    </location>
</feature>
<dbReference type="PROSITE" id="PS51145">
    <property type="entry name" value="ZU5"/>
    <property type="match status" value="2"/>
</dbReference>
<dbReference type="Pfam" id="PF07653">
    <property type="entry name" value="SH3_2"/>
    <property type="match status" value="1"/>
</dbReference>
<dbReference type="Gene3D" id="3.40.50.300">
    <property type="entry name" value="P-loop containing nucleotide triphosphate hydrolases"/>
    <property type="match status" value="1"/>
</dbReference>
<dbReference type="OMA" id="SPIRTEH"/>
<feature type="region of interest" description="Disordered" evidence="3">
    <location>
        <begin position="970"/>
        <end position="995"/>
    </location>
</feature>
<evidence type="ECO:0000256" key="1">
    <source>
        <dbReference type="ARBA" id="ARBA00022443"/>
    </source>
</evidence>
<feature type="region of interest" description="Disordered" evidence="3">
    <location>
        <begin position="898"/>
        <end position="917"/>
    </location>
</feature>
<reference evidence="7" key="2">
    <citation type="submission" date="2015-02" db="UniProtKB">
        <authorList>
            <consortium name="EnsemblMetazoa"/>
        </authorList>
    </citation>
    <scope>IDENTIFICATION</scope>
</reference>
<dbReference type="PANTHER" id="PTHR13865:SF28">
    <property type="entry name" value="POLYCHAETOID, ISOFORM O"/>
    <property type="match status" value="1"/>
</dbReference>
<evidence type="ECO:0000256" key="2">
    <source>
        <dbReference type="PROSITE-ProRule" id="PRU00192"/>
    </source>
</evidence>
<dbReference type="PhylomeDB" id="T1J864"/>
<dbReference type="SMART" id="SM00218">
    <property type="entry name" value="ZU5"/>
    <property type="match status" value="2"/>
</dbReference>